<proteinExistence type="predicted"/>
<evidence type="ECO:0000313" key="1">
    <source>
        <dbReference type="EMBL" id="MDF0593917.1"/>
    </source>
</evidence>
<evidence type="ECO:0000313" key="2">
    <source>
        <dbReference type="Proteomes" id="UP001215956"/>
    </source>
</evidence>
<dbReference type="EMBL" id="JARFPL010000035">
    <property type="protein sequence ID" value="MDF0593917.1"/>
    <property type="molecule type" value="Genomic_DNA"/>
</dbReference>
<comment type="caution">
    <text evidence="1">The sequence shown here is derived from an EMBL/GenBank/DDBJ whole genome shotgun (WGS) entry which is preliminary data.</text>
</comment>
<organism evidence="1 2">
    <name type="scientific">Candidatus Methanocrinis alkalitolerans</name>
    <dbReference type="NCBI Taxonomy" id="3033395"/>
    <lineage>
        <taxon>Archaea</taxon>
        <taxon>Methanobacteriati</taxon>
        <taxon>Methanobacteriota</taxon>
        <taxon>Stenosarchaea group</taxon>
        <taxon>Methanomicrobia</taxon>
        <taxon>Methanotrichales</taxon>
        <taxon>Methanotrichaceae</taxon>
        <taxon>Methanocrinis</taxon>
    </lineage>
</organism>
<dbReference type="Proteomes" id="UP001215956">
    <property type="component" value="Unassembled WGS sequence"/>
</dbReference>
<sequence>MLAGFIGGTIVAVPSWEVYSRISVVGKALRDCDVEKDVLFRGCPGVVDVYHKAI</sequence>
<name>A0ABT5XGR9_9EURY</name>
<reference evidence="1 2" key="1">
    <citation type="submission" date="2023-03" db="EMBL/GenBank/DDBJ databases">
        <title>Whole genome sequencing of Methanotrichaceae archaeon M04Ac.</title>
        <authorList>
            <person name="Khomyakova M.A."/>
            <person name="Merkel A.Y."/>
            <person name="Slobodkin A.I."/>
        </authorList>
    </citation>
    <scope>NUCLEOTIDE SEQUENCE [LARGE SCALE GENOMIC DNA]</scope>
    <source>
        <strain evidence="1 2">M04Ac</strain>
    </source>
</reference>
<gene>
    <name evidence="1" type="ORF">P0O24_10025</name>
</gene>
<protein>
    <submittedName>
        <fullName evidence="1">Uncharacterized protein</fullName>
    </submittedName>
</protein>
<keyword evidence="2" id="KW-1185">Reference proteome</keyword>
<accession>A0ABT5XGR9</accession>